<comment type="caution">
    <text evidence="8">The sequence shown here is derived from an EMBL/GenBank/DDBJ whole genome shotgun (WGS) entry which is preliminary data.</text>
</comment>
<name>A0AAU9ILA2_9CILI</name>
<comment type="similarity">
    <text evidence="1 6">Belongs to the peroxiredoxin family. Prx5 subfamily.</text>
</comment>
<organism evidence="8 9">
    <name type="scientific">Blepharisma stoltei</name>
    <dbReference type="NCBI Taxonomy" id="1481888"/>
    <lineage>
        <taxon>Eukaryota</taxon>
        <taxon>Sar</taxon>
        <taxon>Alveolata</taxon>
        <taxon>Ciliophora</taxon>
        <taxon>Postciliodesmatophora</taxon>
        <taxon>Heterotrichea</taxon>
        <taxon>Heterotrichida</taxon>
        <taxon>Blepharismidae</taxon>
        <taxon>Blepharisma</taxon>
    </lineage>
</organism>
<dbReference type="InterPro" id="IPR013766">
    <property type="entry name" value="Thioredoxin_domain"/>
</dbReference>
<keyword evidence="3 6" id="KW-0049">Antioxidant</keyword>
<protein>
    <recommendedName>
        <fullName evidence="7">Thioredoxin domain-containing protein</fullName>
    </recommendedName>
</protein>
<keyword evidence="2 6" id="KW-0575">Peroxidase</keyword>
<keyword evidence="4 6" id="KW-0560">Oxidoreductase</keyword>
<evidence type="ECO:0000256" key="6">
    <source>
        <dbReference type="RuleBase" id="RU366011"/>
    </source>
</evidence>
<evidence type="ECO:0000313" key="8">
    <source>
        <dbReference type="EMBL" id="CAG9315257.1"/>
    </source>
</evidence>
<gene>
    <name evidence="8" type="ORF">BSTOLATCC_MIC13031</name>
</gene>
<comment type="function">
    <text evidence="6">Thiol-specific peroxidase that catalyzes the reduction of hydrogen peroxide and organic hydroperoxides to water and alcohols, respectively. Plays a role in cell protection against oxidative stress by detoxifying peroxides.</text>
</comment>
<dbReference type="GO" id="GO:0045454">
    <property type="term" value="P:cell redox homeostasis"/>
    <property type="evidence" value="ECO:0007669"/>
    <property type="project" value="TreeGrafter"/>
</dbReference>
<proteinExistence type="inferred from homology"/>
<evidence type="ECO:0000256" key="5">
    <source>
        <dbReference type="PIRSR" id="PIRSR637944-1"/>
    </source>
</evidence>
<feature type="domain" description="Thioredoxin" evidence="7">
    <location>
        <begin position="10"/>
        <end position="170"/>
    </location>
</feature>
<dbReference type="Proteomes" id="UP001162131">
    <property type="component" value="Unassembled WGS sequence"/>
</dbReference>
<dbReference type="GO" id="GO:0008379">
    <property type="term" value="F:thioredoxin peroxidase activity"/>
    <property type="evidence" value="ECO:0007669"/>
    <property type="project" value="InterPro"/>
</dbReference>
<evidence type="ECO:0000259" key="7">
    <source>
        <dbReference type="PROSITE" id="PS51352"/>
    </source>
</evidence>
<dbReference type="InterPro" id="IPR037944">
    <property type="entry name" value="PRX5-like"/>
</dbReference>
<evidence type="ECO:0000256" key="4">
    <source>
        <dbReference type="ARBA" id="ARBA00023002"/>
    </source>
</evidence>
<evidence type="ECO:0000256" key="3">
    <source>
        <dbReference type="ARBA" id="ARBA00022862"/>
    </source>
</evidence>
<dbReference type="GO" id="GO:0034599">
    <property type="term" value="P:cellular response to oxidative stress"/>
    <property type="evidence" value="ECO:0007669"/>
    <property type="project" value="InterPro"/>
</dbReference>
<dbReference type="AlphaFoldDB" id="A0AAU9ILA2"/>
<evidence type="ECO:0000256" key="2">
    <source>
        <dbReference type="ARBA" id="ARBA00022559"/>
    </source>
</evidence>
<dbReference type="CDD" id="cd03013">
    <property type="entry name" value="PRX5_like"/>
    <property type="match status" value="1"/>
</dbReference>
<dbReference type="PROSITE" id="PS51352">
    <property type="entry name" value="THIOREDOXIN_2"/>
    <property type="match status" value="1"/>
</dbReference>
<dbReference type="SUPFAM" id="SSF52833">
    <property type="entry name" value="Thioredoxin-like"/>
    <property type="match status" value="1"/>
</dbReference>
<feature type="active site" description="Cysteine sulfenic acid (-SOH) intermediate" evidence="5">
    <location>
        <position position="61"/>
    </location>
</feature>
<dbReference type="GO" id="GO:0005737">
    <property type="term" value="C:cytoplasm"/>
    <property type="evidence" value="ECO:0007669"/>
    <property type="project" value="TreeGrafter"/>
</dbReference>
<dbReference type="Gene3D" id="3.40.30.10">
    <property type="entry name" value="Glutaredoxin"/>
    <property type="match status" value="1"/>
</dbReference>
<sequence>MLNSLCKRLLHTNQVIPWLKVAVTSGEARKYTIAKDIDTVSLFANKKVVLVGFPGAFTPTCTNHHLPQFVKLHGSFSNKGVEVIGLSINDPFVLKEFAQELDTTIPFICDGSGEFTKAIEAGVDLSEKNLGYRTRRFTALVENGTITLLNDENGGQLTDISSAETILKSL</sequence>
<evidence type="ECO:0000256" key="1">
    <source>
        <dbReference type="ARBA" id="ARBA00010505"/>
    </source>
</evidence>
<keyword evidence="6" id="KW-0676">Redox-active center</keyword>
<dbReference type="Pfam" id="PF08534">
    <property type="entry name" value="Redoxin"/>
    <property type="match status" value="1"/>
</dbReference>
<dbReference type="PANTHER" id="PTHR10430:SF16">
    <property type="entry name" value="PEROXIREDOXIN-5, MITOCHONDRIAL"/>
    <property type="match status" value="1"/>
</dbReference>
<reference evidence="8" key="1">
    <citation type="submission" date="2021-09" db="EMBL/GenBank/DDBJ databases">
        <authorList>
            <consortium name="AG Swart"/>
            <person name="Singh M."/>
            <person name="Singh A."/>
            <person name="Seah K."/>
            <person name="Emmerich C."/>
        </authorList>
    </citation>
    <scope>NUCLEOTIDE SEQUENCE</scope>
    <source>
        <strain evidence="8">ATCC30299</strain>
    </source>
</reference>
<dbReference type="EMBL" id="CAJZBQ010000013">
    <property type="protein sequence ID" value="CAG9315257.1"/>
    <property type="molecule type" value="Genomic_DNA"/>
</dbReference>
<keyword evidence="9" id="KW-1185">Reference proteome</keyword>
<dbReference type="InterPro" id="IPR013740">
    <property type="entry name" value="Redoxin"/>
</dbReference>
<dbReference type="InterPro" id="IPR036249">
    <property type="entry name" value="Thioredoxin-like_sf"/>
</dbReference>
<dbReference type="PANTHER" id="PTHR10430">
    <property type="entry name" value="PEROXIREDOXIN"/>
    <property type="match status" value="1"/>
</dbReference>
<evidence type="ECO:0000313" key="9">
    <source>
        <dbReference type="Proteomes" id="UP001162131"/>
    </source>
</evidence>
<accession>A0AAU9ILA2</accession>
<dbReference type="GO" id="GO:0042744">
    <property type="term" value="P:hydrogen peroxide catabolic process"/>
    <property type="evidence" value="ECO:0007669"/>
    <property type="project" value="TreeGrafter"/>
</dbReference>